<evidence type="ECO:0000313" key="8">
    <source>
        <dbReference type="Proteomes" id="UP000663852"/>
    </source>
</evidence>
<dbReference type="HAMAP" id="MF_00044">
    <property type="entry name" value="Asp_tRNA_synth_type1"/>
    <property type="match status" value="1"/>
</dbReference>
<keyword evidence="1" id="KW-0436">Ligase</keyword>
<dbReference type="GO" id="GO:0005739">
    <property type="term" value="C:mitochondrion"/>
    <property type="evidence" value="ECO:0007669"/>
    <property type="project" value="TreeGrafter"/>
</dbReference>
<dbReference type="PROSITE" id="PS50862">
    <property type="entry name" value="AA_TRNA_LIGASE_II"/>
    <property type="match status" value="1"/>
</dbReference>
<evidence type="ECO:0000256" key="2">
    <source>
        <dbReference type="ARBA" id="ARBA00022741"/>
    </source>
</evidence>
<dbReference type="CDD" id="cd00777">
    <property type="entry name" value="AspRS_core"/>
    <property type="match status" value="1"/>
</dbReference>
<keyword evidence="3" id="KW-0067">ATP-binding</keyword>
<dbReference type="Pfam" id="PF00152">
    <property type="entry name" value="tRNA-synt_2"/>
    <property type="match status" value="1"/>
</dbReference>
<dbReference type="InterPro" id="IPR047090">
    <property type="entry name" value="AspRS_core"/>
</dbReference>
<accession>A0A815PC43</accession>
<evidence type="ECO:0000313" key="7">
    <source>
        <dbReference type="EMBL" id="CAF1447034.1"/>
    </source>
</evidence>
<dbReference type="InterPro" id="IPR002312">
    <property type="entry name" value="Asp/Asn-tRNA-synth_IIb"/>
</dbReference>
<dbReference type="SUPFAM" id="SSF55681">
    <property type="entry name" value="Class II aaRS and biotin synthetases"/>
    <property type="match status" value="1"/>
</dbReference>
<name>A0A815PC43_ADIRI</name>
<dbReference type="Pfam" id="PF01336">
    <property type="entry name" value="tRNA_anti-codon"/>
    <property type="match status" value="1"/>
</dbReference>
<dbReference type="Gene3D" id="3.30.930.10">
    <property type="entry name" value="Bira Bifunctional Protein, Domain 2"/>
    <property type="match status" value="2"/>
</dbReference>
<dbReference type="GO" id="GO:0003676">
    <property type="term" value="F:nucleic acid binding"/>
    <property type="evidence" value="ECO:0007669"/>
    <property type="project" value="InterPro"/>
</dbReference>
<keyword evidence="4" id="KW-0648">Protein biosynthesis</keyword>
<dbReference type="AlphaFoldDB" id="A0A815PC43"/>
<dbReference type="InterPro" id="IPR004364">
    <property type="entry name" value="Aa-tRNA-synt_II"/>
</dbReference>
<evidence type="ECO:0000256" key="1">
    <source>
        <dbReference type="ARBA" id="ARBA00022598"/>
    </source>
</evidence>
<feature type="domain" description="Aminoacyl-transfer RNA synthetases class-II family profile" evidence="6">
    <location>
        <begin position="166"/>
        <end position="525"/>
    </location>
</feature>
<dbReference type="InterPro" id="IPR012340">
    <property type="entry name" value="NA-bd_OB-fold"/>
</dbReference>
<reference evidence="7" key="1">
    <citation type="submission" date="2021-02" db="EMBL/GenBank/DDBJ databases">
        <authorList>
            <person name="Nowell W R."/>
        </authorList>
    </citation>
    <scope>NUCLEOTIDE SEQUENCE</scope>
</reference>
<proteinExistence type="inferred from homology"/>
<dbReference type="Gene3D" id="2.40.50.140">
    <property type="entry name" value="Nucleic acid-binding proteins"/>
    <property type="match status" value="1"/>
</dbReference>
<evidence type="ECO:0000256" key="5">
    <source>
        <dbReference type="ARBA" id="ARBA00023146"/>
    </source>
</evidence>
<organism evidence="7 8">
    <name type="scientific">Adineta ricciae</name>
    <name type="common">Rotifer</name>
    <dbReference type="NCBI Taxonomy" id="249248"/>
    <lineage>
        <taxon>Eukaryota</taxon>
        <taxon>Metazoa</taxon>
        <taxon>Spiralia</taxon>
        <taxon>Gnathifera</taxon>
        <taxon>Rotifera</taxon>
        <taxon>Eurotatoria</taxon>
        <taxon>Bdelloidea</taxon>
        <taxon>Adinetida</taxon>
        <taxon>Adinetidae</taxon>
        <taxon>Adineta</taxon>
    </lineage>
</organism>
<dbReference type="InterPro" id="IPR004365">
    <property type="entry name" value="NA-bd_OB_tRNA"/>
</dbReference>
<dbReference type="SUPFAM" id="SSF50249">
    <property type="entry name" value="Nucleic acid-binding proteins"/>
    <property type="match status" value="1"/>
</dbReference>
<dbReference type="InterPro" id="IPR006195">
    <property type="entry name" value="aa-tRNA-synth_II"/>
</dbReference>
<keyword evidence="5" id="KW-0030">Aminoacyl-tRNA synthetase</keyword>
<dbReference type="GO" id="GO:0004815">
    <property type="term" value="F:aspartate-tRNA ligase activity"/>
    <property type="evidence" value="ECO:0007669"/>
    <property type="project" value="TreeGrafter"/>
</dbReference>
<dbReference type="GO" id="GO:0006422">
    <property type="term" value="P:aspartyl-tRNA aminoacylation"/>
    <property type="evidence" value="ECO:0007669"/>
    <property type="project" value="TreeGrafter"/>
</dbReference>
<gene>
    <name evidence="7" type="ORF">EDS130_LOCUS39275</name>
</gene>
<dbReference type="InterPro" id="IPR045864">
    <property type="entry name" value="aa-tRNA-synth_II/BPL/LPL"/>
</dbReference>
<evidence type="ECO:0000256" key="4">
    <source>
        <dbReference type="ARBA" id="ARBA00022917"/>
    </source>
</evidence>
<dbReference type="OrthoDB" id="439710at2759"/>
<keyword evidence="2" id="KW-0547">Nucleotide-binding</keyword>
<dbReference type="Proteomes" id="UP000663852">
    <property type="component" value="Unassembled WGS sequence"/>
</dbReference>
<dbReference type="GO" id="GO:0005524">
    <property type="term" value="F:ATP binding"/>
    <property type="evidence" value="ECO:0007669"/>
    <property type="project" value="UniProtKB-KW"/>
</dbReference>
<evidence type="ECO:0000259" key="6">
    <source>
        <dbReference type="PROSITE" id="PS50862"/>
    </source>
</evidence>
<sequence length="558" mass="64838">MFSNLVKRFPSTLRQCRFSSSFSTKFSYRQQLVSDLSNANLVDTPVSLHGWLQYRRLNSFGVLRDHSGSIQFILPSTMKQERQTLKQTPVESCVHIKGILKKRPDKDINSDVSLGHIEVHVTDFQVINSCLPQLPIDLSKYHESDEKARLIYRYLDFRRDIMQERIRFRSSFIAKVRDFLLKHSFVDIETPSLFRRTPGGAREFLVPTHLEHGGLFYALTQSPQQFKQLLMMGGFDRYFQIAKCFRDESGRRDRQPEFTQIDLELSFVSRENIFSLIEELLAHSWPDRLGNIPFPRLTYAECMSRYGTDKPDTRFALEIEHSSDKVSITSPISLNNLQDFLTDNIQYDEKTRQFSVNKSNNEEDDLIKMGNFRLKLADLLESQYDIKLRQKRQWNFVWITDFPLFTPMTEDRTKFESTHHPFTAPVDEHLSLLSSKKDWSRITGQHYDLVLNGFEVGGGSIRIHNSKLQRFILNDVLHLPVEHLEHLLEALEYGAPPHGGIALGLDRLLALVLETEHIRDVIAFPKTSLGKDLMSQAPSAVEQSELDYYYLKINKKID</sequence>
<dbReference type="PRINTS" id="PR01042">
    <property type="entry name" value="TRNASYNTHASP"/>
</dbReference>
<evidence type="ECO:0000256" key="3">
    <source>
        <dbReference type="ARBA" id="ARBA00022840"/>
    </source>
</evidence>
<dbReference type="EMBL" id="CAJNOJ010000434">
    <property type="protein sequence ID" value="CAF1447034.1"/>
    <property type="molecule type" value="Genomic_DNA"/>
</dbReference>
<dbReference type="PANTHER" id="PTHR22594">
    <property type="entry name" value="ASPARTYL/LYSYL-TRNA SYNTHETASE"/>
    <property type="match status" value="1"/>
</dbReference>
<protein>
    <recommendedName>
        <fullName evidence="6">Aminoacyl-transfer RNA synthetases class-II family profile domain-containing protein</fullName>
    </recommendedName>
</protein>
<dbReference type="InterPro" id="IPR004524">
    <property type="entry name" value="Asp-tRNA-ligase_1"/>
</dbReference>
<dbReference type="PANTHER" id="PTHR22594:SF5">
    <property type="entry name" value="ASPARTATE--TRNA LIGASE, MITOCHONDRIAL"/>
    <property type="match status" value="1"/>
</dbReference>
<comment type="caution">
    <text evidence="7">The sequence shown here is derived from an EMBL/GenBank/DDBJ whole genome shotgun (WGS) entry which is preliminary data.</text>
</comment>